<dbReference type="InterPro" id="IPR000639">
    <property type="entry name" value="Epox_hydrolase-like"/>
</dbReference>
<dbReference type="EMBL" id="QKNV01000201">
    <property type="protein sequence ID" value="PZA20273.1"/>
    <property type="molecule type" value="Genomic_DNA"/>
</dbReference>
<feature type="region of interest" description="Disordered" evidence="1">
    <location>
        <begin position="1"/>
        <end position="33"/>
    </location>
</feature>
<name>A0A323V899_9ACTN</name>
<dbReference type="GO" id="GO:0016020">
    <property type="term" value="C:membrane"/>
    <property type="evidence" value="ECO:0007669"/>
    <property type="project" value="TreeGrafter"/>
</dbReference>
<dbReference type="OrthoDB" id="5422338at2"/>
<evidence type="ECO:0000259" key="2">
    <source>
        <dbReference type="Pfam" id="PF12697"/>
    </source>
</evidence>
<sequence length="346" mass="36650">MARLHLPVPPAHPAAGPGELRGDAGRRPGGGGRVSALVQRRTVAVDAGDGALLHATVEGSDTAPVTLVLAHGWTLSQAAWDDVAAELAAEVAAGGLRLVRYDQRGHGRSTWGTTEPVSIDLLGEDLRQVLDRCAPTGPVVLGGHSMGGMTIMCLAAGHASLFGDRVRGVALVDTSAGDLRRTPRTRSQRLQQRLEPGVLSFALARAGLVERLRRLSPPSSRTHQRLVRGLLYGADASDEVVRRGAEIMHASSVRAFAVFHPALGEHEKRDGLAALTRVPVEVLVGEEDRLTPVRHSRQLAEVLPHAVLHVEPRCSHMLPQERPALVAASLRRLLAAAVDGDLAATG</sequence>
<dbReference type="PANTHER" id="PTHR43798:SF33">
    <property type="entry name" value="HYDROLASE, PUTATIVE (AFU_ORTHOLOGUE AFUA_2G14860)-RELATED"/>
    <property type="match status" value="1"/>
</dbReference>
<dbReference type="InterPro" id="IPR050266">
    <property type="entry name" value="AB_hydrolase_sf"/>
</dbReference>
<reference evidence="3 4" key="1">
    <citation type="submission" date="2018-06" db="EMBL/GenBank/DDBJ databases">
        <title>Draft genome sequence of Modestobacter versicolor CP153-2.</title>
        <authorList>
            <person name="Gundlapally S.R."/>
        </authorList>
    </citation>
    <scope>NUCLEOTIDE SEQUENCE [LARGE SCALE GENOMIC DNA]</scope>
    <source>
        <strain evidence="3 4">CP153-2</strain>
    </source>
</reference>
<evidence type="ECO:0000256" key="1">
    <source>
        <dbReference type="SAM" id="MobiDB-lite"/>
    </source>
</evidence>
<protein>
    <submittedName>
        <fullName evidence="3">Alpha/beta hydrolase</fullName>
    </submittedName>
</protein>
<organism evidence="3 4">
    <name type="scientific">Modestobacter versicolor</name>
    <dbReference type="NCBI Taxonomy" id="429133"/>
    <lineage>
        <taxon>Bacteria</taxon>
        <taxon>Bacillati</taxon>
        <taxon>Actinomycetota</taxon>
        <taxon>Actinomycetes</taxon>
        <taxon>Geodermatophilales</taxon>
        <taxon>Geodermatophilaceae</taxon>
        <taxon>Modestobacter</taxon>
    </lineage>
</organism>
<dbReference type="GO" id="GO:0016787">
    <property type="term" value="F:hydrolase activity"/>
    <property type="evidence" value="ECO:0007669"/>
    <property type="project" value="UniProtKB-KW"/>
</dbReference>
<dbReference type="Gene3D" id="3.40.50.1820">
    <property type="entry name" value="alpha/beta hydrolase"/>
    <property type="match status" value="1"/>
</dbReference>
<dbReference type="InterPro" id="IPR029058">
    <property type="entry name" value="AB_hydrolase_fold"/>
</dbReference>
<dbReference type="PRINTS" id="PR00412">
    <property type="entry name" value="EPOXHYDRLASE"/>
</dbReference>
<keyword evidence="4" id="KW-1185">Reference proteome</keyword>
<dbReference type="AlphaFoldDB" id="A0A323V899"/>
<evidence type="ECO:0000313" key="4">
    <source>
        <dbReference type="Proteomes" id="UP000247602"/>
    </source>
</evidence>
<dbReference type="SUPFAM" id="SSF53474">
    <property type="entry name" value="alpha/beta-Hydrolases"/>
    <property type="match status" value="1"/>
</dbReference>
<evidence type="ECO:0000313" key="3">
    <source>
        <dbReference type="EMBL" id="PZA20273.1"/>
    </source>
</evidence>
<proteinExistence type="predicted"/>
<dbReference type="Proteomes" id="UP000247602">
    <property type="component" value="Unassembled WGS sequence"/>
</dbReference>
<keyword evidence="3" id="KW-0378">Hydrolase</keyword>
<dbReference type="InterPro" id="IPR000073">
    <property type="entry name" value="AB_hydrolase_1"/>
</dbReference>
<accession>A0A323V899</accession>
<feature type="domain" description="AB hydrolase-1" evidence="2">
    <location>
        <begin position="67"/>
        <end position="328"/>
    </location>
</feature>
<comment type="caution">
    <text evidence="3">The sequence shown here is derived from an EMBL/GenBank/DDBJ whole genome shotgun (WGS) entry which is preliminary data.</text>
</comment>
<dbReference type="PANTHER" id="PTHR43798">
    <property type="entry name" value="MONOACYLGLYCEROL LIPASE"/>
    <property type="match status" value="1"/>
</dbReference>
<gene>
    <name evidence="3" type="ORF">DMO24_16340</name>
</gene>
<dbReference type="Pfam" id="PF12697">
    <property type="entry name" value="Abhydrolase_6"/>
    <property type="match status" value="1"/>
</dbReference>